<evidence type="ECO:0000256" key="2">
    <source>
        <dbReference type="ARBA" id="ARBA00022679"/>
    </source>
</evidence>
<dbReference type="InterPro" id="IPR005940">
    <property type="entry name" value="Anthranilate_Pribosyl_Tfrase"/>
</dbReference>
<dbReference type="NCBIfam" id="NF006005">
    <property type="entry name" value="PRK08136.1"/>
    <property type="match status" value="1"/>
</dbReference>
<dbReference type="SUPFAM" id="SSF52418">
    <property type="entry name" value="Nucleoside phosphorylase/phosphoribosyltransferase catalytic domain"/>
    <property type="match status" value="1"/>
</dbReference>
<feature type="domain" description="Glycosyl transferase family 3 N-terminal" evidence="3">
    <location>
        <begin position="4"/>
        <end position="66"/>
    </location>
</feature>
<keyword evidence="5" id="KW-1185">Reference proteome</keyword>
<dbReference type="GO" id="GO:0000162">
    <property type="term" value="P:L-tryptophan biosynthetic process"/>
    <property type="evidence" value="ECO:0007669"/>
    <property type="project" value="InterPro"/>
</dbReference>
<dbReference type="STRING" id="988801.SAMN05216522_104128"/>
<keyword evidence="2 4" id="KW-0808">Transferase</keyword>
<dbReference type="RefSeq" id="WP_092674548.1">
    <property type="nucleotide sequence ID" value="NZ_FOGC01000004.1"/>
</dbReference>
<evidence type="ECO:0000313" key="4">
    <source>
        <dbReference type="EMBL" id="SEQ58921.1"/>
    </source>
</evidence>
<dbReference type="PANTHER" id="PTHR43285:SF4">
    <property type="entry name" value="TRANSFERASE"/>
    <property type="match status" value="1"/>
</dbReference>
<accession>A0A1H9H996</accession>
<dbReference type="AlphaFoldDB" id="A0A1H9H996"/>
<dbReference type="PANTHER" id="PTHR43285">
    <property type="entry name" value="ANTHRANILATE PHOSPHORIBOSYLTRANSFERASE"/>
    <property type="match status" value="1"/>
</dbReference>
<gene>
    <name evidence="4" type="ORF">SAMN05216522_104128</name>
</gene>
<dbReference type="SUPFAM" id="SSF47648">
    <property type="entry name" value="Nucleoside phosphorylase/phosphoribosyltransferase N-terminal domain"/>
    <property type="match status" value="1"/>
</dbReference>
<organism evidence="4 5">
    <name type="scientific">Rosenbergiella nectarea</name>
    <dbReference type="NCBI Taxonomy" id="988801"/>
    <lineage>
        <taxon>Bacteria</taxon>
        <taxon>Pseudomonadati</taxon>
        <taxon>Pseudomonadota</taxon>
        <taxon>Gammaproteobacteria</taxon>
        <taxon>Enterobacterales</taxon>
        <taxon>Erwiniaceae</taxon>
        <taxon>Rosenbergiella</taxon>
    </lineage>
</organism>
<dbReference type="Gene3D" id="1.20.970.10">
    <property type="entry name" value="Transferase, Pyrimidine Nucleoside Phosphorylase, Chain C"/>
    <property type="match status" value="1"/>
</dbReference>
<dbReference type="InterPro" id="IPR017459">
    <property type="entry name" value="Glycosyl_Trfase_fam3_N_dom"/>
</dbReference>
<evidence type="ECO:0000259" key="3">
    <source>
        <dbReference type="Pfam" id="PF02885"/>
    </source>
</evidence>
<dbReference type="InterPro" id="IPR035902">
    <property type="entry name" value="Nuc_phospho_transferase"/>
</dbReference>
<proteinExistence type="predicted"/>
<evidence type="ECO:0000256" key="1">
    <source>
        <dbReference type="ARBA" id="ARBA00022676"/>
    </source>
</evidence>
<sequence length="319" mass="35427">MDSKQIIKEIGRGKLHARHLDEDTATALYRAMLSDEVDDLSLGAILIALRIKGEGEEELLGFYRGLEDFLPQWPALPNTLIIPSYNGARRQANMTPLLALLLHKCGVNVFLHGIHCDPTRFTSAEIFAAMDIKPARDIAESHQQMLATGFSFMTIDTLCPPLAKQLDLRWHLGLRNSAHTLAKLISPFVAHAGVRLSSVSHPEYLPKVIQFFRDIHAKALVSNGCEGEVYLNPQRPSAIHYVNNEGSDTSEILPRGIPAQTPLAANKEIATTVEWMQAVLSQKCPIPVPLREQIISCLVVCERFSTQSEADSWLTEQGY</sequence>
<dbReference type="Pfam" id="PF02885">
    <property type="entry name" value="Glycos_trans_3N"/>
    <property type="match status" value="1"/>
</dbReference>
<dbReference type="Proteomes" id="UP000242515">
    <property type="component" value="Unassembled WGS sequence"/>
</dbReference>
<dbReference type="GO" id="GO:0004048">
    <property type="term" value="F:anthranilate phosphoribosyltransferase activity"/>
    <property type="evidence" value="ECO:0007669"/>
    <property type="project" value="InterPro"/>
</dbReference>
<reference evidence="5" key="1">
    <citation type="submission" date="2016-10" db="EMBL/GenBank/DDBJ databases">
        <authorList>
            <person name="Varghese N."/>
            <person name="Submissions S."/>
        </authorList>
    </citation>
    <scope>NUCLEOTIDE SEQUENCE [LARGE SCALE GENOMIC DNA]</scope>
    <source>
        <strain evidence="5">8N4</strain>
    </source>
</reference>
<dbReference type="InterPro" id="IPR036320">
    <property type="entry name" value="Glycosyl_Trfase_fam3_N_dom_sf"/>
</dbReference>
<evidence type="ECO:0000313" key="5">
    <source>
        <dbReference type="Proteomes" id="UP000242515"/>
    </source>
</evidence>
<dbReference type="GO" id="GO:0005829">
    <property type="term" value="C:cytosol"/>
    <property type="evidence" value="ECO:0007669"/>
    <property type="project" value="TreeGrafter"/>
</dbReference>
<protein>
    <submittedName>
        <fullName evidence="4">Anthranilate phosphoribosyltransferase</fullName>
    </submittedName>
</protein>
<dbReference type="EMBL" id="FOGC01000004">
    <property type="protein sequence ID" value="SEQ58921.1"/>
    <property type="molecule type" value="Genomic_DNA"/>
</dbReference>
<keyword evidence="1 4" id="KW-0328">Glycosyltransferase</keyword>
<dbReference type="Gene3D" id="3.40.1030.10">
    <property type="entry name" value="Nucleoside phosphorylase/phosphoribosyltransferase catalytic domain"/>
    <property type="match status" value="1"/>
</dbReference>
<dbReference type="OrthoDB" id="9768896at2"/>
<name>A0A1H9H996_9GAMM</name>